<proteinExistence type="predicted"/>
<dbReference type="PIRSF" id="PIRSF036883">
    <property type="entry name" value="RR_HD-GYP_mod"/>
    <property type="match status" value="1"/>
</dbReference>
<evidence type="ECO:0000259" key="1">
    <source>
        <dbReference type="PROSITE" id="PS51833"/>
    </source>
</evidence>
<dbReference type="InterPro" id="IPR013976">
    <property type="entry name" value="HDOD"/>
</dbReference>
<dbReference type="PROSITE" id="PS51833">
    <property type="entry name" value="HDOD"/>
    <property type="match status" value="1"/>
</dbReference>
<evidence type="ECO:0000313" key="3">
    <source>
        <dbReference type="Proteomes" id="UP000315949"/>
    </source>
</evidence>
<organism evidence="2 3">
    <name type="scientific">Luteimonas wenzhouensis</name>
    <dbReference type="NCBI Taxonomy" id="2599615"/>
    <lineage>
        <taxon>Bacteria</taxon>
        <taxon>Pseudomonadati</taxon>
        <taxon>Pseudomonadota</taxon>
        <taxon>Gammaproteobacteria</taxon>
        <taxon>Lysobacterales</taxon>
        <taxon>Lysobacteraceae</taxon>
        <taxon>Luteimonas</taxon>
    </lineage>
</organism>
<name>A0A5C5TUY0_9GAMM</name>
<dbReference type="InterPro" id="IPR052340">
    <property type="entry name" value="RNase_Y/CdgJ"/>
</dbReference>
<dbReference type="PANTHER" id="PTHR33525">
    <property type="match status" value="1"/>
</dbReference>
<comment type="caution">
    <text evidence="2">The sequence shown here is derived from an EMBL/GenBank/DDBJ whole genome shotgun (WGS) entry which is preliminary data.</text>
</comment>
<dbReference type="EMBL" id="VOHE01000006">
    <property type="protein sequence ID" value="TWT17991.1"/>
    <property type="molecule type" value="Genomic_DNA"/>
</dbReference>
<reference evidence="2 3" key="1">
    <citation type="submission" date="2019-07" db="EMBL/GenBank/DDBJ databases">
        <title>Luteimonas sp. YD-1 nov., isolated from acidic soil.</title>
        <authorList>
            <person name="Zhou J."/>
        </authorList>
    </citation>
    <scope>NUCLEOTIDE SEQUENCE [LARGE SCALE GENOMIC DNA]</scope>
    <source>
        <strain evidence="2 3">YD-1</strain>
    </source>
</reference>
<sequence>MPRNRTELCAAWKNRARALWPRAVAGYLWRSRGRNRMSAVQIVVVGGDSAQVAQVARELSDYGMEWRLRHAPGPADVPAPDAPDAPEVLVVSARESEGGGLPVLAALARRHSGTVRIQLMAPDSGHDLLDVLTNSHRMLNEPLEAMALIEAVESVAELRELLEDPALKQAIERVGTLPAAPRQYLALTALLRDPDSTAAQIAEVVGQDPTVAARVLRLSNSAYYSGGREISDLRTAVTRLGHNALRQLVLASEVFSVGPEADELRERALRISQLAGRLLAGPSADLAATAGLLAEVGLLLPRSAGIDPAVTPYSSTGAYLLGLWGLPGPIVEAVAFHDRPARVRGSFWVTGAVHVAAALVNGREPDEAYLRSVGQYDRLPRWREMAAAVA</sequence>
<feature type="domain" description="HDOD" evidence="1">
    <location>
        <begin position="177"/>
        <end position="340"/>
    </location>
</feature>
<dbReference type="InterPro" id="IPR014626">
    <property type="entry name" value="Sig_transdc_resp-reg_put"/>
</dbReference>
<dbReference type="Pfam" id="PF08668">
    <property type="entry name" value="HDOD"/>
    <property type="match status" value="1"/>
</dbReference>
<dbReference type="Proteomes" id="UP000315949">
    <property type="component" value="Unassembled WGS sequence"/>
</dbReference>
<evidence type="ECO:0000313" key="2">
    <source>
        <dbReference type="EMBL" id="TWT17991.1"/>
    </source>
</evidence>
<dbReference type="Gene3D" id="1.10.3210.10">
    <property type="entry name" value="Hypothetical protein af1432"/>
    <property type="match status" value="1"/>
</dbReference>
<dbReference type="SUPFAM" id="SSF109604">
    <property type="entry name" value="HD-domain/PDEase-like"/>
    <property type="match status" value="1"/>
</dbReference>
<gene>
    <name evidence="2" type="ORF">FQY79_11825</name>
</gene>
<protein>
    <submittedName>
        <fullName evidence="2">HDOD domain-containing protein</fullName>
    </submittedName>
</protein>
<dbReference type="OrthoDB" id="5755654at2"/>
<dbReference type="PANTHER" id="PTHR33525:SF6">
    <property type="entry name" value="HDOD DOMAIN-CONTAINING PROTEIN"/>
    <property type="match status" value="1"/>
</dbReference>
<keyword evidence="3" id="KW-1185">Reference proteome</keyword>
<dbReference type="AlphaFoldDB" id="A0A5C5TUY0"/>
<accession>A0A5C5TUY0</accession>